<dbReference type="GO" id="GO:0008168">
    <property type="term" value="F:methyltransferase activity"/>
    <property type="evidence" value="ECO:0007669"/>
    <property type="project" value="UniProtKB-KW"/>
</dbReference>
<dbReference type="PANTHER" id="PTHR43861:SF1">
    <property type="entry name" value="TRANS-ACONITATE 2-METHYLTRANSFERASE"/>
    <property type="match status" value="1"/>
</dbReference>
<protein>
    <submittedName>
        <fullName evidence="2">Class I SAM-dependent methyltransferase</fullName>
    </submittedName>
</protein>
<dbReference type="PANTHER" id="PTHR43861">
    <property type="entry name" value="TRANS-ACONITATE 2-METHYLTRANSFERASE-RELATED"/>
    <property type="match status" value="1"/>
</dbReference>
<dbReference type="GO" id="GO:0032259">
    <property type="term" value="P:methylation"/>
    <property type="evidence" value="ECO:0007669"/>
    <property type="project" value="UniProtKB-KW"/>
</dbReference>
<evidence type="ECO:0000313" key="3">
    <source>
        <dbReference type="Proteomes" id="UP000694501"/>
    </source>
</evidence>
<dbReference type="InterPro" id="IPR029063">
    <property type="entry name" value="SAM-dependent_MTases_sf"/>
</dbReference>
<evidence type="ECO:0000313" key="2">
    <source>
        <dbReference type="EMBL" id="MBU7596471.1"/>
    </source>
</evidence>
<dbReference type="CDD" id="cd02440">
    <property type="entry name" value="AdoMet_MTases"/>
    <property type="match status" value="1"/>
</dbReference>
<dbReference type="SUPFAM" id="SSF53335">
    <property type="entry name" value="S-adenosyl-L-methionine-dependent methyltransferases"/>
    <property type="match status" value="1"/>
</dbReference>
<proteinExistence type="predicted"/>
<name>A0A949JB20_9ACTN</name>
<keyword evidence="2" id="KW-0808">Transferase</keyword>
<feature type="domain" description="Methyltransferase type 12" evidence="1">
    <location>
        <begin position="50"/>
        <end position="150"/>
    </location>
</feature>
<evidence type="ECO:0000259" key="1">
    <source>
        <dbReference type="Pfam" id="PF08242"/>
    </source>
</evidence>
<dbReference type="GO" id="GO:0017000">
    <property type="term" value="P:antibiotic biosynthetic process"/>
    <property type="evidence" value="ECO:0007669"/>
    <property type="project" value="UniProtKB-ARBA"/>
</dbReference>
<comment type="caution">
    <text evidence="2">The sequence shown here is derived from an EMBL/GenBank/DDBJ whole genome shotgun (WGS) entry which is preliminary data.</text>
</comment>
<organism evidence="2 3">
    <name type="scientific">Streptomyces tardus</name>
    <dbReference type="NCBI Taxonomy" id="2780544"/>
    <lineage>
        <taxon>Bacteria</taxon>
        <taxon>Bacillati</taxon>
        <taxon>Actinomycetota</taxon>
        <taxon>Actinomycetes</taxon>
        <taxon>Kitasatosporales</taxon>
        <taxon>Streptomycetaceae</taxon>
        <taxon>Streptomyces</taxon>
    </lineage>
</organism>
<dbReference type="Pfam" id="PF08242">
    <property type="entry name" value="Methyltransf_12"/>
    <property type="match status" value="1"/>
</dbReference>
<reference evidence="2" key="1">
    <citation type="submission" date="2021-06" db="EMBL/GenBank/DDBJ databases">
        <title>Sequencing of actinobacteria type strains.</title>
        <authorList>
            <person name="Nguyen G.-S."/>
            <person name="Wentzel A."/>
        </authorList>
    </citation>
    <scope>NUCLEOTIDE SEQUENCE</scope>
    <source>
        <strain evidence="2">P38-E01</strain>
    </source>
</reference>
<dbReference type="EMBL" id="JAELVF020000001">
    <property type="protein sequence ID" value="MBU7596471.1"/>
    <property type="molecule type" value="Genomic_DNA"/>
</dbReference>
<keyword evidence="3" id="KW-1185">Reference proteome</keyword>
<dbReference type="RefSeq" id="WP_211041870.1">
    <property type="nucleotide sequence ID" value="NZ_JAELVF020000001.1"/>
</dbReference>
<dbReference type="Gene3D" id="3.40.50.150">
    <property type="entry name" value="Vaccinia Virus protein VP39"/>
    <property type="match status" value="1"/>
</dbReference>
<sequence>MTDTTTPPDWQAWQRSWDRQQEFYLPDREERFRVMLDTVEALVGREPRVLDLACGTGSITARTLDRFPGARTTGVDLDPALLTLARGTFAEEERAAFLTLDLRDPNWREALPHHEYDAVLASTALHWLPTGELAVLYGRLAGVLRQGGVFLNVDHMPDPTTPAIDGALHALDRARREREKEQGAQDWIGWWQSIAAEPAFAEVVAERYRIFNDPALGDHSNDHMQSPSWHTEVLRNGGFREARTVWSSPLDAMVLGLR</sequence>
<dbReference type="Proteomes" id="UP000694501">
    <property type="component" value="Unassembled WGS sequence"/>
</dbReference>
<gene>
    <name evidence="2" type="ORF">JGS22_002150</name>
</gene>
<dbReference type="AlphaFoldDB" id="A0A949JB20"/>
<accession>A0A949JB20</accession>
<keyword evidence="2" id="KW-0489">Methyltransferase</keyword>
<dbReference type="InterPro" id="IPR013217">
    <property type="entry name" value="Methyltransf_12"/>
</dbReference>